<dbReference type="EMBL" id="UOEK01000314">
    <property type="protein sequence ID" value="VAW05294.1"/>
    <property type="molecule type" value="Genomic_DNA"/>
</dbReference>
<keyword evidence="2 4" id="KW-0067">ATP-binding</keyword>
<gene>
    <name evidence="4" type="ORF">MNBD_ACTINO02-2793</name>
</gene>
<dbReference type="InterPro" id="IPR003439">
    <property type="entry name" value="ABC_transporter-like_ATP-bd"/>
</dbReference>
<dbReference type="PANTHER" id="PTHR43038">
    <property type="entry name" value="ATP-BINDING CASSETTE, SUB-FAMILY H, MEMBER 1"/>
    <property type="match status" value="1"/>
</dbReference>
<protein>
    <submittedName>
        <fullName evidence="4">Efflux ABC transporter, ATP-binding protein</fullName>
    </submittedName>
</protein>
<dbReference type="AlphaFoldDB" id="A0A3B0T915"/>
<dbReference type="SUPFAM" id="SSF52540">
    <property type="entry name" value="P-loop containing nucleoside triphosphate hydrolases"/>
    <property type="match status" value="1"/>
</dbReference>
<dbReference type="PROSITE" id="PS50893">
    <property type="entry name" value="ABC_TRANSPORTER_2"/>
    <property type="match status" value="1"/>
</dbReference>
<evidence type="ECO:0000259" key="3">
    <source>
        <dbReference type="PROSITE" id="PS50893"/>
    </source>
</evidence>
<dbReference type="SMART" id="SM00382">
    <property type="entry name" value="AAA"/>
    <property type="match status" value="1"/>
</dbReference>
<dbReference type="CDD" id="cd03230">
    <property type="entry name" value="ABC_DR_subfamily_A"/>
    <property type="match status" value="1"/>
</dbReference>
<proteinExistence type="predicted"/>
<dbReference type="PANTHER" id="PTHR43038:SF7">
    <property type="entry name" value="ABC TRANSPORT SYSTEM ATP-BINDING PROTEIN"/>
    <property type="match status" value="1"/>
</dbReference>
<dbReference type="Gene3D" id="3.40.50.300">
    <property type="entry name" value="P-loop containing nucleotide triphosphate hydrolases"/>
    <property type="match status" value="1"/>
</dbReference>
<dbReference type="InterPro" id="IPR003593">
    <property type="entry name" value="AAA+_ATPase"/>
</dbReference>
<evidence type="ECO:0000256" key="2">
    <source>
        <dbReference type="ARBA" id="ARBA00022840"/>
    </source>
</evidence>
<keyword evidence="1" id="KW-0547">Nucleotide-binding</keyword>
<name>A0A3B0T915_9ZZZZ</name>
<organism evidence="4">
    <name type="scientific">hydrothermal vent metagenome</name>
    <dbReference type="NCBI Taxonomy" id="652676"/>
    <lineage>
        <taxon>unclassified sequences</taxon>
        <taxon>metagenomes</taxon>
        <taxon>ecological metagenomes</taxon>
    </lineage>
</organism>
<dbReference type="InterPro" id="IPR027417">
    <property type="entry name" value="P-loop_NTPase"/>
</dbReference>
<evidence type="ECO:0000313" key="4">
    <source>
        <dbReference type="EMBL" id="VAW05294.1"/>
    </source>
</evidence>
<evidence type="ECO:0000256" key="1">
    <source>
        <dbReference type="ARBA" id="ARBA00022741"/>
    </source>
</evidence>
<reference evidence="4" key="1">
    <citation type="submission" date="2018-06" db="EMBL/GenBank/DDBJ databases">
        <authorList>
            <person name="Zhirakovskaya E."/>
        </authorList>
    </citation>
    <scope>NUCLEOTIDE SEQUENCE</scope>
</reference>
<accession>A0A3B0T915</accession>
<dbReference type="GO" id="GO:0005524">
    <property type="term" value="F:ATP binding"/>
    <property type="evidence" value="ECO:0007669"/>
    <property type="project" value="UniProtKB-KW"/>
</dbReference>
<feature type="domain" description="ABC transporter" evidence="3">
    <location>
        <begin position="35"/>
        <end position="237"/>
    </location>
</feature>
<sequence>MTKPGYVRSAIAPSLAGAPGGPPPGGPSPEPAIVLQADAIRKAYRRGWRRTESPVLLGADLSIRAGEIVGLVGENGAGKSTLMKILVGSLEGDSGRVSISGTFGYCPQEPLLYERLTPDEHFELFGEAYGLDRPTIDENRDQLYDIFNFERYRDMRVEELSGGTRAKLNLGIALIHDPDVLLLDEPYAGFDWDTYLRFWNLAAERRDAGRAVLIISHFVADEERFDRIIHLRDGKTVG</sequence>
<dbReference type="GO" id="GO:0016887">
    <property type="term" value="F:ATP hydrolysis activity"/>
    <property type="evidence" value="ECO:0007669"/>
    <property type="project" value="InterPro"/>
</dbReference>
<dbReference type="Pfam" id="PF00005">
    <property type="entry name" value="ABC_tran"/>
    <property type="match status" value="1"/>
</dbReference>